<dbReference type="GeneID" id="70124158"/>
<sequence>MLCKEQRHRCSCQHRILACNHKTTLRCLICCPSPINLSNIPPCIKPHESEAVTIMSDRRRYQRAHPRQGRSVRNRLEDQHEGSNDYDLTANQTYALGTDDSAELADEDHGFPHQMNTPLATFYSPAQVENDDQSMEESATVWQNYSHSGARFDAHYTTSWSFMTPRTSAWDFAPHGHSAGGYLQPFVNEPDSLEGSGDGNGREAPESGGSFSSNEAEQGSVVDGYGGRRGTDRRMTPTQREDAVHRHNPDGPIGSRGFASRETLENNVRQYGNTIYQAQPSSSSSKDKHKKVKEKRSRQS</sequence>
<protein>
    <submittedName>
        <fullName evidence="2">Uncharacterized protein</fullName>
    </submittedName>
</protein>
<dbReference type="EMBL" id="JAGPXC010000002">
    <property type="protein sequence ID" value="KAH6657037.1"/>
    <property type="molecule type" value="Genomic_DNA"/>
</dbReference>
<gene>
    <name evidence="2" type="ORF">BKA67DRAFT_178055</name>
</gene>
<feature type="region of interest" description="Disordered" evidence="1">
    <location>
        <begin position="181"/>
        <end position="261"/>
    </location>
</feature>
<dbReference type="Proteomes" id="UP000758603">
    <property type="component" value="Unassembled WGS sequence"/>
</dbReference>
<dbReference type="AlphaFoldDB" id="A0A9P8URZ7"/>
<accession>A0A9P8URZ7</accession>
<feature type="region of interest" description="Disordered" evidence="1">
    <location>
        <begin position="56"/>
        <end position="90"/>
    </location>
</feature>
<feature type="compositionally biased region" description="Basic residues" evidence="1">
    <location>
        <begin position="60"/>
        <end position="73"/>
    </location>
</feature>
<name>A0A9P8URZ7_9PEZI</name>
<feature type="compositionally biased region" description="Basic and acidic residues" evidence="1">
    <location>
        <begin position="74"/>
        <end position="83"/>
    </location>
</feature>
<evidence type="ECO:0000313" key="3">
    <source>
        <dbReference type="Proteomes" id="UP000758603"/>
    </source>
</evidence>
<feature type="compositionally biased region" description="Basic and acidic residues" evidence="1">
    <location>
        <begin position="229"/>
        <end position="249"/>
    </location>
</feature>
<feature type="compositionally biased region" description="Basic residues" evidence="1">
    <location>
        <begin position="287"/>
        <end position="300"/>
    </location>
</feature>
<dbReference type="RefSeq" id="XP_045961271.1">
    <property type="nucleotide sequence ID" value="XM_046095265.1"/>
</dbReference>
<feature type="region of interest" description="Disordered" evidence="1">
    <location>
        <begin position="273"/>
        <end position="300"/>
    </location>
</feature>
<organism evidence="2 3">
    <name type="scientific">Truncatella angustata</name>
    <dbReference type="NCBI Taxonomy" id="152316"/>
    <lineage>
        <taxon>Eukaryota</taxon>
        <taxon>Fungi</taxon>
        <taxon>Dikarya</taxon>
        <taxon>Ascomycota</taxon>
        <taxon>Pezizomycotina</taxon>
        <taxon>Sordariomycetes</taxon>
        <taxon>Xylariomycetidae</taxon>
        <taxon>Amphisphaeriales</taxon>
        <taxon>Sporocadaceae</taxon>
        <taxon>Truncatella</taxon>
    </lineage>
</organism>
<evidence type="ECO:0000313" key="2">
    <source>
        <dbReference type="EMBL" id="KAH6657037.1"/>
    </source>
</evidence>
<reference evidence="2" key="1">
    <citation type="journal article" date="2021" name="Nat. Commun.">
        <title>Genetic determinants of endophytism in the Arabidopsis root mycobiome.</title>
        <authorList>
            <person name="Mesny F."/>
            <person name="Miyauchi S."/>
            <person name="Thiergart T."/>
            <person name="Pickel B."/>
            <person name="Atanasova L."/>
            <person name="Karlsson M."/>
            <person name="Huettel B."/>
            <person name="Barry K.W."/>
            <person name="Haridas S."/>
            <person name="Chen C."/>
            <person name="Bauer D."/>
            <person name="Andreopoulos W."/>
            <person name="Pangilinan J."/>
            <person name="LaButti K."/>
            <person name="Riley R."/>
            <person name="Lipzen A."/>
            <person name="Clum A."/>
            <person name="Drula E."/>
            <person name="Henrissat B."/>
            <person name="Kohler A."/>
            <person name="Grigoriev I.V."/>
            <person name="Martin F.M."/>
            <person name="Hacquard S."/>
        </authorList>
    </citation>
    <scope>NUCLEOTIDE SEQUENCE</scope>
    <source>
        <strain evidence="2">MPI-SDFR-AT-0073</strain>
    </source>
</reference>
<proteinExistence type="predicted"/>
<keyword evidence="3" id="KW-1185">Reference proteome</keyword>
<evidence type="ECO:0000256" key="1">
    <source>
        <dbReference type="SAM" id="MobiDB-lite"/>
    </source>
</evidence>
<comment type="caution">
    <text evidence="2">The sequence shown here is derived from an EMBL/GenBank/DDBJ whole genome shotgun (WGS) entry which is preliminary data.</text>
</comment>